<dbReference type="Proteomes" id="UP000026961">
    <property type="component" value="Chromosome 8"/>
</dbReference>
<reference evidence="1" key="1">
    <citation type="submission" date="2015-04" db="UniProtKB">
        <authorList>
            <consortium name="EnsemblPlants"/>
        </authorList>
    </citation>
    <scope>IDENTIFICATION</scope>
</reference>
<reference evidence="1" key="2">
    <citation type="submission" date="2018-05" db="EMBL/GenBank/DDBJ databases">
        <title>OgluRS3 (Oryza glumaepatula Reference Sequence Version 3).</title>
        <authorList>
            <person name="Zhang J."/>
            <person name="Kudrna D."/>
            <person name="Lee S."/>
            <person name="Talag J."/>
            <person name="Welchert J."/>
            <person name="Wing R.A."/>
        </authorList>
    </citation>
    <scope>NUCLEOTIDE SEQUENCE [LARGE SCALE GENOMIC DNA]</scope>
</reference>
<protein>
    <submittedName>
        <fullName evidence="1">Uncharacterized protein</fullName>
    </submittedName>
</protein>
<organism evidence="1">
    <name type="scientific">Oryza glumipatula</name>
    <dbReference type="NCBI Taxonomy" id="40148"/>
    <lineage>
        <taxon>Eukaryota</taxon>
        <taxon>Viridiplantae</taxon>
        <taxon>Streptophyta</taxon>
        <taxon>Embryophyta</taxon>
        <taxon>Tracheophyta</taxon>
        <taxon>Spermatophyta</taxon>
        <taxon>Magnoliopsida</taxon>
        <taxon>Liliopsida</taxon>
        <taxon>Poales</taxon>
        <taxon>Poaceae</taxon>
        <taxon>BOP clade</taxon>
        <taxon>Oryzoideae</taxon>
        <taxon>Oryzeae</taxon>
        <taxon>Oryzinae</taxon>
        <taxon>Oryza</taxon>
    </lineage>
</organism>
<evidence type="ECO:0000313" key="1">
    <source>
        <dbReference type="EnsemblPlants" id="OGLUM08G11910.1"/>
    </source>
</evidence>
<name>A0A0E0AU47_9ORYZ</name>
<dbReference type="HOGENOM" id="CLU_2889496_0_0_1"/>
<dbReference type="EnsemblPlants" id="OGLUM08G11910.1">
    <property type="protein sequence ID" value="OGLUM08G11910.1"/>
    <property type="gene ID" value="OGLUM08G11910"/>
</dbReference>
<sequence length="63" mass="6703">MACATSGRHALQLFLGLPDTGAGRVSTWKDSDYGSKAIISLASSTGFYCNRKLIGAKNLIRPD</sequence>
<proteinExistence type="predicted"/>
<accession>A0A0E0AU47</accession>
<dbReference type="AlphaFoldDB" id="A0A0E0AU47"/>
<keyword evidence="2" id="KW-1185">Reference proteome</keyword>
<evidence type="ECO:0000313" key="2">
    <source>
        <dbReference type="Proteomes" id="UP000026961"/>
    </source>
</evidence>
<dbReference type="Gramene" id="OGLUM08G11910.1">
    <property type="protein sequence ID" value="OGLUM08G11910.1"/>
    <property type="gene ID" value="OGLUM08G11910"/>
</dbReference>